<feature type="domain" description="IclR-ED" evidence="5">
    <location>
        <begin position="74"/>
        <end position="256"/>
    </location>
</feature>
<dbReference type="InterPro" id="IPR050707">
    <property type="entry name" value="HTH_MetabolicPath_Reg"/>
</dbReference>
<dbReference type="AlphaFoldDB" id="A0A4R4WFK1"/>
<dbReference type="SUPFAM" id="SSF55781">
    <property type="entry name" value="GAF domain-like"/>
    <property type="match status" value="1"/>
</dbReference>
<dbReference type="GO" id="GO:0003677">
    <property type="term" value="F:DNA binding"/>
    <property type="evidence" value="ECO:0007669"/>
    <property type="project" value="UniProtKB-KW"/>
</dbReference>
<organism evidence="6 7">
    <name type="scientific">Kribbella turkmenica</name>
    <dbReference type="NCBI Taxonomy" id="2530375"/>
    <lineage>
        <taxon>Bacteria</taxon>
        <taxon>Bacillati</taxon>
        <taxon>Actinomycetota</taxon>
        <taxon>Actinomycetes</taxon>
        <taxon>Propionibacteriales</taxon>
        <taxon>Kribbellaceae</taxon>
        <taxon>Kribbella</taxon>
    </lineage>
</organism>
<evidence type="ECO:0000313" key="6">
    <source>
        <dbReference type="EMBL" id="TDD14974.1"/>
    </source>
</evidence>
<evidence type="ECO:0000256" key="2">
    <source>
        <dbReference type="ARBA" id="ARBA00023125"/>
    </source>
</evidence>
<dbReference type="SUPFAM" id="SSF46785">
    <property type="entry name" value="Winged helix' DNA-binding domain"/>
    <property type="match status" value="1"/>
</dbReference>
<gene>
    <name evidence="6" type="ORF">E1218_32215</name>
</gene>
<dbReference type="OrthoDB" id="8479143at2"/>
<dbReference type="GO" id="GO:0003700">
    <property type="term" value="F:DNA-binding transcription factor activity"/>
    <property type="evidence" value="ECO:0007669"/>
    <property type="project" value="TreeGrafter"/>
</dbReference>
<dbReference type="InterPro" id="IPR014757">
    <property type="entry name" value="Tscrpt_reg_IclR_C"/>
</dbReference>
<dbReference type="RefSeq" id="WP_132326826.1">
    <property type="nucleotide sequence ID" value="NZ_SMKR01000213.1"/>
</dbReference>
<dbReference type="InterPro" id="IPR036390">
    <property type="entry name" value="WH_DNA-bd_sf"/>
</dbReference>
<dbReference type="InterPro" id="IPR005471">
    <property type="entry name" value="Tscrpt_reg_IclR_N"/>
</dbReference>
<comment type="caution">
    <text evidence="6">The sequence shown here is derived from an EMBL/GenBank/DDBJ whole genome shotgun (WGS) entry which is preliminary data.</text>
</comment>
<evidence type="ECO:0000256" key="3">
    <source>
        <dbReference type="ARBA" id="ARBA00023163"/>
    </source>
</evidence>
<dbReference type="SMART" id="SM00346">
    <property type="entry name" value="HTH_ICLR"/>
    <property type="match status" value="1"/>
</dbReference>
<keyword evidence="7" id="KW-1185">Reference proteome</keyword>
<dbReference type="Gene3D" id="3.30.450.40">
    <property type="match status" value="1"/>
</dbReference>
<evidence type="ECO:0000313" key="7">
    <source>
        <dbReference type="Proteomes" id="UP000295172"/>
    </source>
</evidence>
<evidence type="ECO:0000259" key="4">
    <source>
        <dbReference type="PROSITE" id="PS51077"/>
    </source>
</evidence>
<dbReference type="GO" id="GO:0045892">
    <property type="term" value="P:negative regulation of DNA-templated transcription"/>
    <property type="evidence" value="ECO:0007669"/>
    <property type="project" value="TreeGrafter"/>
</dbReference>
<reference evidence="6 7" key="1">
    <citation type="submission" date="2019-02" db="EMBL/GenBank/DDBJ databases">
        <title>Draft genome sequences of novel Actinobacteria.</title>
        <authorList>
            <person name="Sahin N."/>
            <person name="Ay H."/>
            <person name="Saygin H."/>
        </authorList>
    </citation>
    <scope>NUCLEOTIDE SEQUENCE [LARGE SCALE GENOMIC DNA]</scope>
    <source>
        <strain evidence="6 7">16K104</strain>
    </source>
</reference>
<dbReference type="PANTHER" id="PTHR30136:SF35">
    <property type="entry name" value="HTH-TYPE TRANSCRIPTIONAL REGULATOR RV1719"/>
    <property type="match status" value="1"/>
</dbReference>
<protein>
    <submittedName>
        <fullName evidence="6">IclR family transcriptional regulator</fullName>
    </submittedName>
</protein>
<evidence type="ECO:0000259" key="5">
    <source>
        <dbReference type="PROSITE" id="PS51078"/>
    </source>
</evidence>
<dbReference type="InterPro" id="IPR036388">
    <property type="entry name" value="WH-like_DNA-bd_sf"/>
</dbReference>
<feature type="domain" description="HTH iclR-type" evidence="4">
    <location>
        <begin position="7"/>
        <end position="73"/>
    </location>
</feature>
<dbReference type="Gene3D" id="1.10.10.10">
    <property type="entry name" value="Winged helix-like DNA-binding domain superfamily/Winged helix DNA-binding domain"/>
    <property type="match status" value="1"/>
</dbReference>
<dbReference type="PROSITE" id="PS51078">
    <property type="entry name" value="ICLR_ED"/>
    <property type="match status" value="1"/>
</dbReference>
<proteinExistence type="predicted"/>
<name>A0A4R4WFK1_9ACTN</name>
<dbReference type="Pfam" id="PF09339">
    <property type="entry name" value="HTH_IclR"/>
    <property type="match status" value="1"/>
</dbReference>
<dbReference type="InterPro" id="IPR029016">
    <property type="entry name" value="GAF-like_dom_sf"/>
</dbReference>
<accession>A0A4R4WFK1</accession>
<evidence type="ECO:0000256" key="1">
    <source>
        <dbReference type="ARBA" id="ARBA00023015"/>
    </source>
</evidence>
<keyword evidence="1" id="KW-0805">Transcription regulation</keyword>
<keyword evidence="3" id="KW-0804">Transcription</keyword>
<dbReference type="Pfam" id="PF01614">
    <property type="entry name" value="IclR_C"/>
    <property type="match status" value="1"/>
</dbReference>
<dbReference type="PROSITE" id="PS51077">
    <property type="entry name" value="HTH_ICLR"/>
    <property type="match status" value="1"/>
</dbReference>
<dbReference type="Proteomes" id="UP000295172">
    <property type="component" value="Unassembled WGS sequence"/>
</dbReference>
<dbReference type="EMBL" id="SMKR01000213">
    <property type="protein sequence ID" value="TDD14974.1"/>
    <property type="molecule type" value="Genomic_DNA"/>
</dbReference>
<sequence>MSVPTGPAGLRRDMQILEALGANTNGTGAALGVSRVAELVGREKSQVSRALAGLAQEGLVERDSDTLGYRLGWRLFALAARTFESRLVSIATPYLRAVVARVQETTVLCVLRGNDVLTVASEAPAHAFRGIGWEGVTVPAAATSAGRVLVSEWDEAAVRTYFTPEKLAAAGVHPEVRTPRQLLDELARIRKNGYATVDEEFELGVVGCSAPVRDFNGRIVAAINIVAPKGRLGDRLDLAGRYVAGAAQQLTERLTSDQEAAGRIPG</sequence>
<dbReference type="PANTHER" id="PTHR30136">
    <property type="entry name" value="HELIX-TURN-HELIX TRANSCRIPTIONAL REGULATOR, ICLR FAMILY"/>
    <property type="match status" value="1"/>
</dbReference>
<keyword evidence="2" id="KW-0238">DNA-binding</keyword>